<dbReference type="EMBL" id="UIDG01000457">
    <property type="protein sequence ID" value="SUS07847.1"/>
    <property type="molecule type" value="Genomic_DNA"/>
</dbReference>
<evidence type="ECO:0000259" key="3">
    <source>
        <dbReference type="Pfam" id="PF25954"/>
    </source>
</evidence>
<dbReference type="GO" id="GO:0015562">
    <property type="term" value="F:efflux transmembrane transporter activity"/>
    <property type="evidence" value="ECO:0007669"/>
    <property type="project" value="TreeGrafter"/>
</dbReference>
<dbReference type="FunFam" id="2.40.30.170:FF:000010">
    <property type="entry name" value="Efflux RND transporter periplasmic adaptor subunit"/>
    <property type="match status" value="1"/>
</dbReference>
<gene>
    <name evidence="5" type="ORF">DF3PB_510011</name>
</gene>
<dbReference type="Gene3D" id="2.40.50.100">
    <property type="match status" value="1"/>
</dbReference>
<evidence type="ECO:0000259" key="2">
    <source>
        <dbReference type="Pfam" id="PF25917"/>
    </source>
</evidence>
<dbReference type="GO" id="GO:1990281">
    <property type="term" value="C:efflux pump complex"/>
    <property type="evidence" value="ECO:0007669"/>
    <property type="project" value="TreeGrafter"/>
</dbReference>
<dbReference type="PANTHER" id="PTHR30469:SF11">
    <property type="entry name" value="BLL4320 PROTEIN"/>
    <property type="match status" value="1"/>
</dbReference>
<dbReference type="Gene3D" id="2.40.30.170">
    <property type="match status" value="1"/>
</dbReference>
<dbReference type="PANTHER" id="PTHR30469">
    <property type="entry name" value="MULTIDRUG RESISTANCE PROTEIN MDTA"/>
    <property type="match status" value="1"/>
</dbReference>
<feature type="domain" description="YknX-like C-terminal permuted SH3-like" evidence="4">
    <location>
        <begin position="326"/>
        <end position="394"/>
    </location>
</feature>
<dbReference type="InterPro" id="IPR058625">
    <property type="entry name" value="MdtA-like_BSH"/>
</dbReference>
<dbReference type="NCBIfam" id="TIGR01730">
    <property type="entry name" value="RND_mfp"/>
    <property type="match status" value="1"/>
</dbReference>
<proteinExistence type="inferred from homology"/>
<dbReference type="Pfam" id="PF25954">
    <property type="entry name" value="Beta-barrel_RND_2"/>
    <property type="match status" value="1"/>
</dbReference>
<reference evidence="5" key="1">
    <citation type="submission" date="2018-07" db="EMBL/GenBank/DDBJ databases">
        <authorList>
            <person name="Quirk P.G."/>
            <person name="Krulwich T.A."/>
        </authorList>
    </citation>
    <scope>NUCLEOTIDE SEQUENCE</scope>
</reference>
<dbReference type="AlphaFoldDB" id="A0A380TIK3"/>
<dbReference type="InterPro" id="IPR058637">
    <property type="entry name" value="YknX-like_C"/>
</dbReference>
<accession>A0A380TIK3</accession>
<evidence type="ECO:0000313" key="5">
    <source>
        <dbReference type="EMBL" id="SUS07847.1"/>
    </source>
</evidence>
<evidence type="ECO:0000259" key="4">
    <source>
        <dbReference type="Pfam" id="PF25989"/>
    </source>
</evidence>
<feature type="domain" description="CusB-like beta-barrel" evidence="3">
    <location>
        <begin position="247"/>
        <end position="318"/>
    </location>
</feature>
<dbReference type="SUPFAM" id="SSF111369">
    <property type="entry name" value="HlyD-like secretion proteins"/>
    <property type="match status" value="1"/>
</dbReference>
<dbReference type="Gene3D" id="2.40.420.20">
    <property type="match status" value="1"/>
</dbReference>
<dbReference type="InterPro" id="IPR058792">
    <property type="entry name" value="Beta-barrel_RND_2"/>
</dbReference>
<dbReference type="Pfam" id="PF25989">
    <property type="entry name" value="YknX_C"/>
    <property type="match status" value="1"/>
</dbReference>
<comment type="similarity">
    <text evidence="1">Belongs to the membrane fusion protein (MFP) (TC 8.A.1) family.</text>
</comment>
<name>A0A380TIK3_9ZZZZ</name>
<feature type="domain" description="Multidrug resistance protein MdtA-like barrel-sandwich hybrid" evidence="2">
    <location>
        <begin position="114"/>
        <end position="238"/>
    </location>
</feature>
<dbReference type="Pfam" id="PF25917">
    <property type="entry name" value="BSH_RND"/>
    <property type="match status" value="1"/>
</dbReference>
<organism evidence="5">
    <name type="scientific">metagenome</name>
    <dbReference type="NCBI Taxonomy" id="256318"/>
    <lineage>
        <taxon>unclassified sequences</taxon>
        <taxon>metagenomes</taxon>
    </lineage>
</organism>
<dbReference type="Gene3D" id="1.10.287.470">
    <property type="entry name" value="Helix hairpin bin"/>
    <property type="match status" value="1"/>
</dbReference>
<protein>
    <submittedName>
        <fullName evidence="5">Efflux transporter periplasmic adaptor subunit</fullName>
    </submittedName>
</protein>
<dbReference type="InterPro" id="IPR006143">
    <property type="entry name" value="RND_pump_MFP"/>
</dbReference>
<evidence type="ECO:0000256" key="1">
    <source>
        <dbReference type="ARBA" id="ARBA00009477"/>
    </source>
</evidence>
<sequence>MILGNIVSDENRTTAVRAAKPDNTRLDWTVQSSYLEGVGYQQGPRRRMTLTRTAAAVAAAIVIAALGSAFDDGDGARAAPPQAPPGVPVEARPVQIGPLSDVIAAVGTLISNESVMLRPEISGRVEGIHFVEGAPVRQHALLVTLDDAIVAAELADARASLELSKRNFERARELFRQRAGTERTLDESKSKLDSDQAKVELALARQSKTRITAPFDGILGLRRVSVGDFVNAGDDLVNIESIDPIKIDFRVPERSLALIATGQAIDITVDAFPGRTFRGEIYALDPQIDPAGRSVAMRARITNRDGLLRPGLFARVSVIVSNRAQAITVPEQAIIPFGTDRYVFRVIDGVAKRTKVTLGVRRQGAVEVVDGLNADDVVVTAGQLKLKDGAPVTVLAPPPES</sequence>